<dbReference type="EMBL" id="COPH01000007">
    <property type="protein sequence ID" value="CLV77046.1"/>
    <property type="molecule type" value="Genomic_DNA"/>
</dbReference>
<evidence type="ECO:0000313" key="2">
    <source>
        <dbReference type="EMBL" id="CFE38519.1"/>
    </source>
</evidence>
<evidence type="ECO:0000313" key="8">
    <source>
        <dbReference type="EMBL" id="CLV77046.1"/>
    </source>
</evidence>
<dbReference type="Proteomes" id="UP000045842">
    <property type="component" value="Unassembled WGS sequence"/>
</dbReference>
<dbReference type="Proteomes" id="UP000039217">
    <property type="component" value="Unassembled WGS sequence"/>
</dbReference>
<accession>A0A074RBJ0</accession>
<dbReference type="EMBL" id="CSBK01001898">
    <property type="protein sequence ID" value="COZ27671.1"/>
    <property type="molecule type" value="Genomic_DNA"/>
</dbReference>
<evidence type="ECO:0000313" key="7">
    <source>
        <dbReference type="EMBL" id="CKU61278.1"/>
    </source>
</evidence>
<dbReference type="AlphaFoldDB" id="A0A074RBJ0"/>
<evidence type="ECO:0000313" key="11">
    <source>
        <dbReference type="EMBL" id="COV51562.1"/>
    </source>
</evidence>
<evidence type="ECO:0000313" key="3">
    <source>
        <dbReference type="EMBL" id="CFE55991.1"/>
    </source>
</evidence>
<dbReference type="Proteomes" id="UP000050164">
    <property type="component" value="Unassembled WGS sequence"/>
</dbReference>
<dbReference type="Proteomes" id="UP000046680">
    <property type="component" value="Unassembled WGS sequence"/>
</dbReference>
<dbReference type="EMBL" id="CSAJ01000151">
    <property type="protein sequence ID" value="COW03652.1"/>
    <property type="molecule type" value="Genomic_DNA"/>
</dbReference>
<dbReference type="Pfam" id="PF01402">
    <property type="entry name" value="RHH_1"/>
    <property type="match status" value="1"/>
</dbReference>
<dbReference type="EMBL" id="CFOH01000421">
    <property type="protein sequence ID" value="CFE55991.1"/>
    <property type="molecule type" value="Genomic_DNA"/>
</dbReference>
<dbReference type="EMBL" id="CSAE01000454">
    <property type="protein sequence ID" value="COW32323.1"/>
    <property type="molecule type" value="Genomic_DNA"/>
</dbReference>
<dbReference type="EMBL" id="CSAD01000083">
    <property type="protein sequence ID" value="COV04163.1"/>
    <property type="molecule type" value="Genomic_DNA"/>
</dbReference>
<dbReference type="PATRIC" id="fig|1773.211.peg.1010"/>
<dbReference type="Proteomes" id="UP000046947">
    <property type="component" value="Unassembled WGS sequence"/>
</dbReference>
<sequence length="83" mass="9401">MTMLSFRADDHDVDLADAWARRLHIGRSELLRDALRRHLAALAADQDVQAYTERPLTDDENALAEIADWGPAEDWADWADAAR</sequence>
<dbReference type="InterPro" id="IPR002145">
    <property type="entry name" value="CopG"/>
</dbReference>
<evidence type="ECO:0000313" key="14">
    <source>
        <dbReference type="EMBL" id="COZ27671.1"/>
    </source>
</evidence>
<dbReference type="Proteomes" id="UP000039021">
    <property type="component" value="Unassembled WGS sequence"/>
</dbReference>
<reference evidence="8 27" key="2">
    <citation type="submission" date="2015-03" db="EMBL/GenBank/DDBJ databases">
        <authorList>
            <consortium name="Pathogen Informatics"/>
            <person name="Murphy D."/>
        </authorList>
    </citation>
    <scope>NUCLEOTIDE SEQUENCE</scope>
    <source>
        <strain evidence="8 27">0268S</strain>
        <strain evidence="14">N09902308</strain>
    </source>
</reference>
<evidence type="ECO:0000313" key="13">
    <source>
        <dbReference type="EMBL" id="COW32323.1"/>
    </source>
</evidence>
<reference evidence="16 17" key="1">
    <citation type="submission" date="2015-03" db="EMBL/GenBank/DDBJ databases">
        <authorList>
            <consortium name="Pathogen Informatics"/>
        </authorList>
    </citation>
    <scope>NUCLEOTIDE SEQUENCE [LARGE SCALE GENOMIC DNA]</scope>
    <source>
        <strain evidence="5 25">Bir 172</strain>
        <strain evidence="7 28">Bir 185</strain>
        <strain evidence="6 26">Bir 187</strain>
        <strain evidence="4 21">C09601061</strain>
        <strain evidence="9 18">D00501624</strain>
        <strain evidence="10 20">G09801536</strain>
        <strain evidence="2 23">G09901357</strain>
        <strain evidence="3 22">H09601792</strain>
        <strain evidence="16">K00500041</strain>
        <strain evidence="12 19">M09401471</strain>
        <strain evidence="17">N09902308</strain>
        <strain evidence="11 24">P00601463</strain>
    </source>
</reference>
<dbReference type="Proteomes" id="UP000048600">
    <property type="component" value="Unassembled WGS sequence"/>
</dbReference>
<dbReference type="EMBL" id="LWDQ01000001">
    <property type="protein sequence ID" value="OMH58550.1"/>
    <property type="molecule type" value="Genomic_DNA"/>
</dbReference>
<evidence type="ECO:0000313" key="9">
    <source>
        <dbReference type="EMBL" id="CNV67423.1"/>
    </source>
</evidence>
<dbReference type="STRING" id="115862.BBG46_03585"/>
<evidence type="ECO:0000313" key="15">
    <source>
        <dbReference type="EMBL" id="OMH58550.1"/>
    </source>
</evidence>
<dbReference type="EMBL" id="CNFT01002900">
    <property type="protein sequence ID" value="CKU61278.1"/>
    <property type="molecule type" value="Genomic_DNA"/>
</dbReference>
<evidence type="ECO:0000313" key="10">
    <source>
        <dbReference type="EMBL" id="COV04163.1"/>
    </source>
</evidence>
<evidence type="ECO:0000313" key="16">
    <source>
        <dbReference type="Proteomes" id="UP000038802"/>
    </source>
</evidence>
<reference evidence="15 29" key="4">
    <citation type="submission" date="2016-04" db="EMBL/GenBank/DDBJ databases">
        <authorList>
            <person name="Bigi M."/>
            <person name="Bigi F."/>
            <person name="Soria M.A."/>
        </authorList>
    </citation>
    <scope>NUCLEOTIDE SEQUENCE [LARGE SCALE GENOMIC DNA]</scope>
    <source>
        <strain evidence="15 29">6548</strain>
    </source>
</reference>
<evidence type="ECO:0000313" key="12">
    <source>
        <dbReference type="EMBL" id="COW03652.1"/>
    </source>
</evidence>
<evidence type="ECO:0000313" key="29">
    <source>
        <dbReference type="Proteomes" id="UP000189452"/>
    </source>
</evidence>
<evidence type="ECO:0000313" key="20">
    <source>
        <dbReference type="Proteomes" id="UP000045842"/>
    </source>
</evidence>
<evidence type="ECO:0000313" key="26">
    <source>
        <dbReference type="Proteomes" id="UP000049023"/>
    </source>
</evidence>
<evidence type="ECO:0000313" key="6">
    <source>
        <dbReference type="EMBL" id="CKS46363.1"/>
    </source>
</evidence>
<evidence type="ECO:0000313" key="21">
    <source>
        <dbReference type="Proteomes" id="UP000046680"/>
    </source>
</evidence>
<dbReference type="Proteomes" id="UP000048948">
    <property type="component" value="Unassembled WGS sequence"/>
</dbReference>
<dbReference type="EMBL" id="CFOE01000091">
    <property type="protein sequence ID" value="CFE38519.1"/>
    <property type="molecule type" value="Genomic_DNA"/>
</dbReference>
<evidence type="ECO:0000313" key="23">
    <source>
        <dbReference type="Proteomes" id="UP000048289"/>
    </source>
</evidence>
<reference evidence="15 29" key="5">
    <citation type="submission" date="2017-02" db="EMBL/GenBank/DDBJ databases">
        <title>Protein polymorphisms may explain contrasting epidemiological fitness of two variants of a multidrug-resistant Mycobacterium tuberculosis strain.</title>
        <authorList>
            <person name="Bigi M.M."/>
            <person name="Lopez B."/>
            <person name="Blanco F.C."/>
            <person name="Sasiain M.C."/>
            <person name="De La Barrera S."/>
            <person name="Ritacco V."/>
            <person name="Bigi F."/>
            <person name="Soria M.A."/>
        </authorList>
    </citation>
    <scope>NUCLEOTIDE SEQUENCE [LARGE SCALE GENOMIC DNA]</scope>
    <source>
        <strain evidence="15 29">6548</strain>
    </source>
</reference>
<dbReference type="EMBL" id="CHKL01000003">
    <property type="protein sequence ID" value="COV51562.1"/>
    <property type="molecule type" value="Genomic_DNA"/>
</dbReference>
<dbReference type="Proteomes" id="UP000049023">
    <property type="component" value="Unassembled WGS sequence"/>
</dbReference>
<evidence type="ECO:0000313" key="18">
    <source>
        <dbReference type="Proteomes" id="UP000039217"/>
    </source>
</evidence>
<dbReference type="Proteomes" id="UP000048289">
    <property type="component" value="Unassembled WGS sequence"/>
</dbReference>
<dbReference type="EMBL" id="CNGE01000022">
    <property type="protein sequence ID" value="CKR62918.1"/>
    <property type="molecule type" value="Genomic_DNA"/>
</dbReference>
<evidence type="ECO:0000313" key="22">
    <source>
        <dbReference type="Proteomes" id="UP000046947"/>
    </source>
</evidence>
<evidence type="ECO:0000313" key="17">
    <source>
        <dbReference type="Proteomes" id="UP000039021"/>
    </source>
</evidence>
<proteinExistence type="predicted"/>
<dbReference type="EMBL" id="CQQC01001138">
    <property type="protein sequence ID" value="CNV67423.1"/>
    <property type="molecule type" value="Genomic_DNA"/>
</dbReference>
<gene>
    <name evidence="15" type="ORF">A4S10_00703</name>
    <name evidence="4" type="ORF">ERS007657_03450</name>
    <name evidence="9" type="ORF">ERS007661_02909</name>
    <name evidence="10" type="ORF">ERS007679_00895</name>
    <name evidence="2" type="ORF">ERS007681_01028</name>
    <name evidence="3" type="ORF">ERS007688_02493</name>
    <name evidence="13" type="ORF">ERS007703_03384</name>
    <name evidence="12" type="ORF">ERS007720_01492</name>
    <name evidence="14" type="ORF">ERS007739_03579</name>
    <name evidence="11" type="ORF">ERS007741_00074</name>
    <name evidence="5" type="ORF">ERS027646_00248</name>
    <name evidence="7" type="ORF">ERS027659_05253</name>
    <name evidence="6" type="ORF">ERS027661_03110</name>
    <name evidence="8" type="ORF">ERS094118_01196</name>
</gene>
<evidence type="ECO:0000313" key="4">
    <source>
        <dbReference type="EMBL" id="CFR99394.1"/>
    </source>
</evidence>
<dbReference type="Proteomes" id="UP000038802">
    <property type="component" value="Unassembled WGS sequence"/>
</dbReference>
<dbReference type="GO" id="GO:0006355">
    <property type="term" value="P:regulation of DNA-templated transcription"/>
    <property type="evidence" value="ECO:0007669"/>
    <property type="project" value="InterPro"/>
</dbReference>
<evidence type="ECO:0000313" key="27">
    <source>
        <dbReference type="Proteomes" id="UP000050139"/>
    </source>
</evidence>
<evidence type="ECO:0000313" key="24">
    <source>
        <dbReference type="Proteomes" id="UP000048600"/>
    </source>
</evidence>
<protein>
    <submittedName>
        <fullName evidence="13">Conserved protein of uncharacterized function, possible antitoxin</fullName>
    </submittedName>
</protein>
<reference evidence="13" key="3">
    <citation type="submission" date="2015-03" db="EMBL/GenBank/DDBJ databases">
        <authorList>
            <person name="Murphy D."/>
        </authorList>
    </citation>
    <scope>NUCLEOTIDE SEQUENCE [LARGE SCALE GENOMIC DNA]</scope>
    <source>
        <strain evidence="13">K00500041</strain>
    </source>
</reference>
<organism evidence="13 16">
    <name type="scientific">Mycobacterium tuberculosis</name>
    <dbReference type="NCBI Taxonomy" id="1773"/>
    <lineage>
        <taxon>Bacteria</taxon>
        <taxon>Bacillati</taxon>
        <taxon>Actinomycetota</taxon>
        <taxon>Actinomycetes</taxon>
        <taxon>Mycobacteriales</taxon>
        <taxon>Mycobacteriaceae</taxon>
        <taxon>Mycobacterium</taxon>
        <taxon>Mycobacterium tuberculosis complex</taxon>
    </lineage>
</organism>
<dbReference type="Proteomes" id="UP000044938">
    <property type="component" value="Unassembled WGS sequence"/>
</dbReference>
<evidence type="ECO:0000313" key="28">
    <source>
        <dbReference type="Proteomes" id="UP000050164"/>
    </source>
</evidence>
<name>A0A074RBJ0_MYCTX</name>
<evidence type="ECO:0000313" key="19">
    <source>
        <dbReference type="Proteomes" id="UP000044938"/>
    </source>
</evidence>
<dbReference type="Proteomes" id="UP000189452">
    <property type="component" value="Chromosome"/>
</dbReference>
<dbReference type="EMBL" id="CNFU01000762">
    <property type="protein sequence ID" value="CKS46363.1"/>
    <property type="molecule type" value="Genomic_DNA"/>
</dbReference>
<feature type="domain" description="Ribbon-helix-helix protein CopG" evidence="1">
    <location>
        <begin position="4"/>
        <end position="40"/>
    </location>
</feature>
<dbReference type="EMBL" id="CGCX01001671">
    <property type="protein sequence ID" value="CFR99394.1"/>
    <property type="molecule type" value="Genomic_DNA"/>
</dbReference>
<evidence type="ECO:0000313" key="25">
    <source>
        <dbReference type="Proteomes" id="UP000048948"/>
    </source>
</evidence>
<dbReference type="Proteomes" id="UP000050139">
    <property type="component" value="Unassembled WGS sequence"/>
</dbReference>
<evidence type="ECO:0000313" key="5">
    <source>
        <dbReference type="EMBL" id="CKR62918.1"/>
    </source>
</evidence>
<evidence type="ECO:0000259" key="1">
    <source>
        <dbReference type="Pfam" id="PF01402"/>
    </source>
</evidence>